<reference evidence="1" key="1">
    <citation type="submission" date="2013-12" db="EMBL/GenBank/DDBJ databases">
        <authorList>
            <person name="Omoto C.K."/>
            <person name="Sibley D."/>
            <person name="Venepally P."/>
            <person name="Hadjithomas M."/>
            <person name="Karamycheva S."/>
            <person name="Brunk B."/>
            <person name="Roos D."/>
            <person name="Caler E."/>
            <person name="Lorenzi H."/>
        </authorList>
    </citation>
    <scope>NUCLEOTIDE SEQUENCE</scope>
</reference>
<evidence type="ECO:0000313" key="1">
    <source>
        <dbReference type="EMBL" id="EZG42859.1"/>
    </source>
</evidence>
<dbReference type="EMBL" id="AFNH02001695">
    <property type="protein sequence ID" value="EZG42859.1"/>
    <property type="molecule type" value="Genomic_DNA"/>
</dbReference>
<evidence type="ECO:0000313" key="2">
    <source>
        <dbReference type="Proteomes" id="UP000019763"/>
    </source>
</evidence>
<gene>
    <name evidence="1" type="ORF">GNI_215480</name>
</gene>
<dbReference type="GeneID" id="22916551"/>
<proteinExistence type="predicted"/>
<keyword evidence="2" id="KW-1185">Reference proteome</keyword>
<dbReference type="AlphaFoldDB" id="A0A023AVQ4"/>
<dbReference type="Proteomes" id="UP000019763">
    <property type="component" value="Unassembled WGS sequence"/>
</dbReference>
<accession>A0A023AVQ4</accession>
<dbReference type="VEuPathDB" id="CryptoDB:GNI_215480"/>
<protein>
    <submittedName>
        <fullName evidence="1">Uncharacterized protein</fullName>
    </submittedName>
</protein>
<name>A0A023AVQ4_GRENI</name>
<organism evidence="1 2">
    <name type="scientific">Gregarina niphandrodes</name>
    <name type="common">Septate eugregarine</name>
    <dbReference type="NCBI Taxonomy" id="110365"/>
    <lineage>
        <taxon>Eukaryota</taxon>
        <taxon>Sar</taxon>
        <taxon>Alveolata</taxon>
        <taxon>Apicomplexa</taxon>
        <taxon>Conoidasida</taxon>
        <taxon>Gregarinasina</taxon>
        <taxon>Eugregarinorida</taxon>
        <taxon>Gregarinidae</taxon>
        <taxon>Gregarina</taxon>
    </lineage>
</organism>
<comment type="caution">
    <text evidence="1">The sequence shown here is derived from an EMBL/GenBank/DDBJ whole genome shotgun (WGS) entry which is preliminary data.</text>
</comment>
<dbReference type="RefSeq" id="XP_011133862.1">
    <property type="nucleotide sequence ID" value="XM_011135560.1"/>
</dbReference>
<sequence>MLAYRCIPMPHPTTGESPYRIITGADLVLPRFQEWHKFENLITDVIPRLKLLNTFRQDALNHTLASVSKGRPPVKKDIDVGDAVVILLLDKLLHDLQQRFGDAKLLPTWSEPCRVTAIKDNRVVTQSVWHIHLTYEAPLSEVMKVTRLPVDLRALTIREIAADHVRHKPPGTDSLRRANLYEKTPQIPRGPHTRPRPVIRSIDRLLMNNTVNSRLHFALVPRDALKSPGGCVV</sequence>